<evidence type="ECO:0000256" key="6">
    <source>
        <dbReference type="ARBA" id="ARBA00022729"/>
    </source>
</evidence>
<sequence>MKKLLLATAIAALSVSAANAAPTVYGKAFLSADYVNGEFDSNVNDAFDRDEDTVEINSYSSRIGLKGSEAMTANTDVVYQLEYGIRVDGEDRTFKSRDTYLGVVNKDFGEIRAGRNQSTLDYINNVIVNEGYWDNLGDSNLESNQKLGGLNMADSGRINNSIIWKAPQYNNLPLNLAVMYSSDANEDNGASDNDDGYGAALTFDQGTGFTLGVAYDKDQNISGEIIRGTATVDLGKYMAYPVQLGALYQQADFDYSSEDEKGLVLSANMDLNNFARPANVYVQYNNTESLDGNENSDSDQIVVGGKYFFKDNVIMHAYAGLNKADNVSTQAAGIDDNGDDAMFDTIGDTEVFVLGTGLEYRF</sequence>
<organism evidence="12 13">
    <name type="scientific">Psychrobacter piscatorii</name>
    <dbReference type="NCBI Taxonomy" id="554343"/>
    <lineage>
        <taxon>Bacteria</taxon>
        <taxon>Pseudomonadati</taxon>
        <taxon>Pseudomonadota</taxon>
        <taxon>Gammaproteobacteria</taxon>
        <taxon>Moraxellales</taxon>
        <taxon>Moraxellaceae</taxon>
        <taxon>Psychrobacter</taxon>
    </lineage>
</organism>
<dbReference type="RefSeq" id="WP_058024095.1">
    <property type="nucleotide sequence ID" value="NZ_LNDJ01000051.1"/>
</dbReference>
<feature type="signal peptide" evidence="11">
    <location>
        <begin position="1"/>
        <end position="20"/>
    </location>
</feature>
<dbReference type="AlphaFoldDB" id="A0A0T6DTG9"/>
<dbReference type="SUPFAM" id="SSF56935">
    <property type="entry name" value="Porins"/>
    <property type="match status" value="1"/>
</dbReference>
<dbReference type="InterPro" id="IPR023614">
    <property type="entry name" value="Porin_dom_sf"/>
</dbReference>
<evidence type="ECO:0000256" key="7">
    <source>
        <dbReference type="ARBA" id="ARBA00023065"/>
    </source>
</evidence>
<name>A0A0T6DTG9_9GAMM</name>
<keyword evidence="7" id="KW-0406">Ion transport</keyword>
<evidence type="ECO:0000256" key="3">
    <source>
        <dbReference type="ARBA" id="ARBA00022448"/>
    </source>
</evidence>
<keyword evidence="4" id="KW-1134">Transmembrane beta strand</keyword>
<dbReference type="InterPro" id="IPR001702">
    <property type="entry name" value="Porin_Gram-ve"/>
</dbReference>
<accession>A0A0T6DTG9</accession>
<dbReference type="GO" id="GO:0006811">
    <property type="term" value="P:monoatomic ion transport"/>
    <property type="evidence" value="ECO:0007669"/>
    <property type="project" value="UniProtKB-KW"/>
</dbReference>
<evidence type="ECO:0000313" key="12">
    <source>
        <dbReference type="EMBL" id="KRU23091.1"/>
    </source>
</evidence>
<dbReference type="GO" id="GO:0015288">
    <property type="term" value="F:porin activity"/>
    <property type="evidence" value="ECO:0007669"/>
    <property type="project" value="UniProtKB-KW"/>
</dbReference>
<comment type="subunit">
    <text evidence="2">Homotrimer.</text>
</comment>
<dbReference type="GO" id="GO:0046930">
    <property type="term" value="C:pore complex"/>
    <property type="evidence" value="ECO:0007669"/>
    <property type="project" value="UniProtKB-KW"/>
</dbReference>
<dbReference type="Proteomes" id="UP000051202">
    <property type="component" value="Unassembled WGS sequence"/>
</dbReference>
<evidence type="ECO:0000256" key="8">
    <source>
        <dbReference type="ARBA" id="ARBA00023114"/>
    </source>
</evidence>
<feature type="chain" id="PRO_5006669082" evidence="11">
    <location>
        <begin position="21"/>
        <end position="362"/>
    </location>
</feature>
<dbReference type="GO" id="GO:0009279">
    <property type="term" value="C:cell outer membrane"/>
    <property type="evidence" value="ECO:0007669"/>
    <property type="project" value="UniProtKB-SubCell"/>
</dbReference>
<keyword evidence="8" id="KW-0626">Porin</keyword>
<evidence type="ECO:0000256" key="10">
    <source>
        <dbReference type="ARBA" id="ARBA00023237"/>
    </source>
</evidence>
<evidence type="ECO:0000256" key="11">
    <source>
        <dbReference type="SAM" id="SignalP"/>
    </source>
</evidence>
<reference evidence="12 13" key="1">
    <citation type="submission" date="2015-11" db="EMBL/GenBank/DDBJ databases">
        <title>Permanent draft genome of Psychrobacter piscatorii LQ58.</title>
        <authorList>
            <person name="Zhou M."/>
            <person name="Dong B."/>
            <person name="Liu Q."/>
        </authorList>
    </citation>
    <scope>NUCLEOTIDE SEQUENCE [LARGE SCALE GENOMIC DNA]</scope>
    <source>
        <strain evidence="12 13">LQ58</strain>
    </source>
</reference>
<evidence type="ECO:0000256" key="1">
    <source>
        <dbReference type="ARBA" id="ARBA00004571"/>
    </source>
</evidence>
<gene>
    <name evidence="12" type="ORF">AS194_05910</name>
</gene>
<dbReference type="Gene3D" id="2.40.160.10">
    <property type="entry name" value="Porin"/>
    <property type="match status" value="1"/>
</dbReference>
<keyword evidence="3" id="KW-0813">Transport</keyword>
<proteinExistence type="predicted"/>
<dbReference type="Pfam" id="PF00267">
    <property type="entry name" value="Porin_1"/>
    <property type="match status" value="1"/>
</dbReference>
<evidence type="ECO:0000313" key="13">
    <source>
        <dbReference type="Proteomes" id="UP000051202"/>
    </source>
</evidence>
<keyword evidence="5" id="KW-0812">Transmembrane</keyword>
<dbReference type="EMBL" id="LNDJ01000051">
    <property type="protein sequence ID" value="KRU23091.1"/>
    <property type="molecule type" value="Genomic_DNA"/>
</dbReference>
<evidence type="ECO:0000256" key="9">
    <source>
        <dbReference type="ARBA" id="ARBA00023136"/>
    </source>
</evidence>
<keyword evidence="13" id="KW-1185">Reference proteome</keyword>
<comment type="subcellular location">
    <subcellularLocation>
        <location evidence="1">Cell outer membrane</location>
        <topology evidence="1">Multi-pass membrane protein</topology>
    </subcellularLocation>
</comment>
<dbReference type="InterPro" id="IPR033900">
    <property type="entry name" value="Gram_neg_porin_domain"/>
</dbReference>
<keyword evidence="9" id="KW-0472">Membrane</keyword>
<evidence type="ECO:0000256" key="2">
    <source>
        <dbReference type="ARBA" id="ARBA00011233"/>
    </source>
</evidence>
<evidence type="ECO:0000256" key="5">
    <source>
        <dbReference type="ARBA" id="ARBA00022692"/>
    </source>
</evidence>
<dbReference type="CDD" id="cd00342">
    <property type="entry name" value="gram_neg_porins"/>
    <property type="match status" value="1"/>
</dbReference>
<dbReference type="PANTHER" id="PTHR34501:SF9">
    <property type="entry name" value="MAJOR OUTER MEMBRANE PROTEIN P.IA"/>
    <property type="match status" value="1"/>
</dbReference>
<evidence type="ECO:0000256" key="4">
    <source>
        <dbReference type="ARBA" id="ARBA00022452"/>
    </source>
</evidence>
<keyword evidence="10" id="KW-0998">Cell outer membrane</keyword>
<protein>
    <submittedName>
        <fullName evidence="12">Porin</fullName>
    </submittedName>
</protein>
<comment type="caution">
    <text evidence="12">The sequence shown here is derived from an EMBL/GenBank/DDBJ whole genome shotgun (WGS) entry which is preliminary data.</text>
</comment>
<keyword evidence="6 11" id="KW-0732">Signal</keyword>
<dbReference type="PANTHER" id="PTHR34501">
    <property type="entry name" value="PROTEIN YDDL-RELATED"/>
    <property type="match status" value="1"/>
</dbReference>
<dbReference type="InterPro" id="IPR050298">
    <property type="entry name" value="Gram-neg_bact_OMP"/>
</dbReference>
<dbReference type="STRING" id="554343.AS194_05910"/>